<feature type="domain" description="Rcc01698-like C-terminal" evidence="2">
    <location>
        <begin position="478"/>
        <end position="572"/>
    </location>
</feature>
<comment type="caution">
    <text evidence="3">The sequence shown here is derived from an EMBL/GenBank/DDBJ whole genome shotgun (WGS) entry which is preliminary data.</text>
</comment>
<dbReference type="Pfam" id="PF13550">
    <property type="entry name" value="Phage-tail_3"/>
    <property type="match status" value="1"/>
</dbReference>
<dbReference type="InterPro" id="IPR032876">
    <property type="entry name" value="J_dom"/>
</dbReference>
<feature type="domain" description="Tip attachment protein J" evidence="1">
    <location>
        <begin position="254"/>
        <end position="385"/>
    </location>
</feature>
<dbReference type="RefSeq" id="WP_221574258.1">
    <property type="nucleotide sequence ID" value="NZ_JAIGNK010000003.1"/>
</dbReference>
<reference evidence="3 4" key="1">
    <citation type="submission" date="2021-08" db="EMBL/GenBank/DDBJ databases">
        <title>Comparative Genomics Analysis of the Genus Qipengyuania Reveals Extensive Genetic Diversity and Metabolic Versatility, Including the Description of Fifteen Novel Species.</title>
        <authorList>
            <person name="Liu Y."/>
        </authorList>
    </citation>
    <scope>NUCLEOTIDE SEQUENCE [LARGE SCALE GENOMIC DNA]</scope>
    <source>
        <strain evidence="3 4">1NDH17</strain>
    </source>
</reference>
<sequence>MATIVLSTLGSMLGPLGQVVGTLAGNAIDNALFAPEPREGARLKELTVTGSSYGTPIARQYGKMRVPGTIVWSTDLEEHRDKQSNGKGAPKTVTYSYTVSFAVALSSGPIDNIGRIWADGNLLRGAAGDLKSAGTLRVYKGHGHQPRDPLMEAALGSQCPAFRGCAYAVFEDLDLTDFGNRIPALTFEVLAGDASRLVETMLEDSEVSADETTRFAQLGGFSHEAGSLRDVARLVDRLHPVAPVVNDTGMKLGAASANAAAPITLPQAAAWDDGDFGKQGGVTSARNSARSKAFASLRYYDPAREYQPGLQHAENSEAGTTTFQFPGALSASDALGLAREANGRAAINRDRLLWRCCELDPRIQPGSVVIAPGRPGLWLVDGWEWRERGVELDLVRHRSGFGQGGAADAGSGWSPLDRGASTTQLRVFETPWDGSGTASQRSIFAAASAATGRWSGAALYAERDGGLIALGQGAGERAVSGVLASPLGSSIAMRLEPSASLRVQLLDDEAELYGSTLSGIAQGDNRLQVGNEVVQFRAAEPLGAGLWELTGLLRGRGGTEIEAGTGHASGTLVTLLDDRLVPLGANPLAQSESQFAAIGLWDTEPARASLENANASLRPPAPVHCRMERAADGSIRLSWRRRARGQWLWLDEVAQPLVEEVEHYKVGYGLISSPQATWLISAPELSLAADEVDALRAAQAGEAFWVQQFGSFAQSPASVLGTLA</sequence>
<evidence type="ECO:0000259" key="1">
    <source>
        <dbReference type="Pfam" id="PF13550"/>
    </source>
</evidence>
<gene>
    <name evidence="3" type="ORF">K3152_11645</name>
</gene>
<keyword evidence="4" id="KW-1185">Reference proteome</keyword>
<evidence type="ECO:0000259" key="2">
    <source>
        <dbReference type="Pfam" id="PF23666"/>
    </source>
</evidence>
<dbReference type="InterPro" id="IPR056490">
    <property type="entry name" value="Rcc01698_C"/>
</dbReference>
<evidence type="ECO:0000313" key="4">
    <source>
        <dbReference type="Proteomes" id="UP000783253"/>
    </source>
</evidence>
<protein>
    <submittedName>
        <fullName evidence="3">Phage tail protein</fullName>
    </submittedName>
</protein>
<name>A0ABS7IZA0_9SPHN</name>
<dbReference type="Proteomes" id="UP000783253">
    <property type="component" value="Unassembled WGS sequence"/>
</dbReference>
<evidence type="ECO:0000313" key="3">
    <source>
        <dbReference type="EMBL" id="MBX7458901.1"/>
    </source>
</evidence>
<proteinExistence type="predicted"/>
<dbReference type="EMBL" id="JAIGNK010000003">
    <property type="protein sequence ID" value="MBX7458901.1"/>
    <property type="molecule type" value="Genomic_DNA"/>
</dbReference>
<dbReference type="Pfam" id="PF23666">
    <property type="entry name" value="Rcc01698_C"/>
    <property type="match status" value="1"/>
</dbReference>
<organism evidence="3 4">
    <name type="scientific">Qipengyuania polymorpha</name>
    <dbReference type="NCBI Taxonomy" id="2867234"/>
    <lineage>
        <taxon>Bacteria</taxon>
        <taxon>Pseudomonadati</taxon>
        <taxon>Pseudomonadota</taxon>
        <taxon>Alphaproteobacteria</taxon>
        <taxon>Sphingomonadales</taxon>
        <taxon>Erythrobacteraceae</taxon>
        <taxon>Qipengyuania</taxon>
    </lineage>
</organism>
<accession>A0ABS7IZA0</accession>